<protein>
    <submittedName>
        <fullName evidence="1">Uncharacterized protein</fullName>
    </submittedName>
</protein>
<evidence type="ECO:0000313" key="2">
    <source>
        <dbReference type="Proteomes" id="UP000245712"/>
    </source>
</evidence>
<organism evidence="1 2">
    <name type="scientific">Paraburkholderia unamae</name>
    <dbReference type="NCBI Taxonomy" id="219649"/>
    <lineage>
        <taxon>Bacteria</taxon>
        <taxon>Pseudomonadati</taxon>
        <taxon>Pseudomonadota</taxon>
        <taxon>Betaproteobacteria</taxon>
        <taxon>Burkholderiales</taxon>
        <taxon>Burkholderiaceae</taxon>
        <taxon>Paraburkholderia</taxon>
    </lineage>
</organism>
<sequence>MVLGENAEPSLYAVVELLNLRAGSLQAATHFEQERLATDIESFACLGRHDPPGRPFYQFDSEVLLKP</sequence>
<keyword evidence="2" id="KW-1185">Reference proteome</keyword>
<comment type="caution">
    <text evidence="1">The sequence shown here is derived from an EMBL/GenBank/DDBJ whole genome shotgun (WGS) entry which is preliminary data.</text>
</comment>
<evidence type="ECO:0000313" key="1">
    <source>
        <dbReference type="EMBL" id="PVX82441.1"/>
    </source>
</evidence>
<dbReference type="EMBL" id="QEOB01000009">
    <property type="protein sequence ID" value="PVX82441.1"/>
    <property type="molecule type" value="Genomic_DNA"/>
</dbReference>
<accession>A0ABX5KNI0</accession>
<name>A0ABX5KNI0_9BURK</name>
<gene>
    <name evidence="1" type="ORF">C7402_109295</name>
</gene>
<dbReference type="Proteomes" id="UP000245712">
    <property type="component" value="Unassembled WGS sequence"/>
</dbReference>
<proteinExistence type="predicted"/>
<reference evidence="1 2" key="1">
    <citation type="submission" date="2018-05" db="EMBL/GenBank/DDBJ databases">
        <title>Genomic Encyclopedia of Type Strains, Phase IV (KMG-V): Genome sequencing to study the core and pangenomes of soil and plant-associated prokaryotes.</title>
        <authorList>
            <person name="Whitman W."/>
        </authorList>
    </citation>
    <scope>NUCLEOTIDE SEQUENCE [LARGE SCALE GENOMIC DNA]</scope>
    <source>
        <strain evidence="1 2">SCZa-39</strain>
    </source>
</reference>